<dbReference type="STRING" id="1793.AWC04_07350"/>
<keyword evidence="2" id="KW-1185">Reference proteome</keyword>
<proteinExistence type="predicted"/>
<dbReference type="PANTHER" id="PTHR21240:SF28">
    <property type="entry name" value="ISO-OROTATE DECARBOXYLASE (EUROFUNG)"/>
    <property type="match status" value="1"/>
</dbReference>
<reference evidence="1 2" key="1">
    <citation type="submission" date="2016-01" db="EMBL/GenBank/DDBJ databases">
        <title>The new phylogeny of the genus Mycobacterium.</title>
        <authorList>
            <person name="Tarcisio F."/>
            <person name="Conor M."/>
            <person name="Antonella G."/>
            <person name="Elisabetta G."/>
            <person name="Giulia F.S."/>
            <person name="Sara T."/>
            <person name="Anna F."/>
            <person name="Clotilde B."/>
            <person name="Roberto B."/>
            <person name="Veronica D.S."/>
            <person name="Fabio R."/>
            <person name="Monica P."/>
            <person name="Olivier J."/>
            <person name="Enrico T."/>
            <person name="Nicola S."/>
        </authorList>
    </citation>
    <scope>NUCLEOTIDE SEQUENCE [LARGE SCALE GENOMIC DNA]</scope>
    <source>
        <strain evidence="1 2">DSM 44179</strain>
    </source>
</reference>
<gene>
    <name evidence="1" type="ORF">AWC04_07350</name>
</gene>
<dbReference type="GO" id="GO:0019748">
    <property type="term" value="P:secondary metabolic process"/>
    <property type="evidence" value="ECO:0007669"/>
    <property type="project" value="TreeGrafter"/>
</dbReference>
<dbReference type="InterPro" id="IPR006680">
    <property type="entry name" value="Amidohydro-rel"/>
</dbReference>
<protein>
    <submittedName>
        <fullName evidence="1">Amidohydrolase</fullName>
    </submittedName>
</protein>
<dbReference type="CDD" id="cd01292">
    <property type="entry name" value="metallo-dependent_hydrolases"/>
    <property type="match status" value="1"/>
</dbReference>
<dbReference type="Proteomes" id="UP000193484">
    <property type="component" value="Unassembled WGS sequence"/>
</dbReference>
<accession>A0A1X1RGD7</accession>
<dbReference type="GO" id="GO:0016831">
    <property type="term" value="F:carboxy-lyase activity"/>
    <property type="evidence" value="ECO:0007669"/>
    <property type="project" value="InterPro"/>
</dbReference>
<dbReference type="Pfam" id="PF04909">
    <property type="entry name" value="Amidohydro_2"/>
    <property type="match status" value="1"/>
</dbReference>
<dbReference type="GO" id="GO:0016787">
    <property type="term" value="F:hydrolase activity"/>
    <property type="evidence" value="ECO:0007669"/>
    <property type="project" value="UniProtKB-KW"/>
</dbReference>
<evidence type="ECO:0000313" key="1">
    <source>
        <dbReference type="EMBL" id="ORV05089.1"/>
    </source>
</evidence>
<dbReference type="EMBL" id="LQOJ01000027">
    <property type="protein sequence ID" value="ORV05089.1"/>
    <property type="molecule type" value="Genomic_DNA"/>
</dbReference>
<dbReference type="GO" id="GO:0005737">
    <property type="term" value="C:cytoplasm"/>
    <property type="evidence" value="ECO:0007669"/>
    <property type="project" value="TreeGrafter"/>
</dbReference>
<name>A0A1X1RGD7_MYCFA</name>
<evidence type="ECO:0000313" key="2">
    <source>
        <dbReference type="Proteomes" id="UP000193484"/>
    </source>
</evidence>
<dbReference type="PANTHER" id="PTHR21240">
    <property type="entry name" value="2-AMINO-3-CARBOXYLMUCONATE-6-SEMIALDEHYDE DECARBOXYLASE"/>
    <property type="match status" value="1"/>
</dbReference>
<comment type="caution">
    <text evidence="1">The sequence shown here is derived from an EMBL/GenBank/DDBJ whole genome shotgun (WGS) entry which is preliminary data.</text>
</comment>
<dbReference type="RefSeq" id="WP_085094648.1">
    <property type="nucleotide sequence ID" value="NZ_AP022603.1"/>
</dbReference>
<dbReference type="SUPFAM" id="SSF51556">
    <property type="entry name" value="Metallo-dependent hydrolases"/>
    <property type="match status" value="1"/>
</dbReference>
<sequence length="308" mass="33897">MCVQTGALEDHDTAAEAGEVRALIDGLGIPGIIDVHTHFMPDSVLRKVWHYFDRVGERAAPWPITYRHQEDVRLAALRGFGVQTFSSLVYPHKPEMAAWLNGWAAEFADRTLDCLRTATFYPEPSAAQYVPAALADGAQIFKSHIQVGAYDPRDPLLEPVWSALEAAGTPVIIHAGSGPEPGPYTGIAPIAEVLDRHPELVAVIAHLGMPEYREFLDLAERHPNVHLDTTMAFTGYVEAMHPFPVTERTRLRALGERIVFGSDFPNIPYRYLDAVRSIIDLDLGDDWAAGVLYGNGARLFGPPRGARA</sequence>
<keyword evidence="1" id="KW-0378">Hydrolase</keyword>
<organism evidence="1 2">
    <name type="scientific">Mycolicibacterium fallax</name>
    <name type="common">Mycobacterium fallax</name>
    <dbReference type="NCBI Taxonomy" id="1793"/>
    <lineage>
        <taxon>Bacteria</taxon>
        <taxon>Bacillati</taxon>
        <taxon>Actinomycetota</taxon>
        <taxon>Actinomycetes</taxon>
        <taxon>Mycobacteriales</taxon>
        <taxon>Mycobacteriaceae</taxon>
        <taxon>Mycolicibacterium</taxon>
    </lineage>
</organism>
<dbReference type="OrthoDB" id="5172791at2"/>
<dbReference type="InterPro" id="IPR032466">
    <property type="entry name" value="Metal_Hydrolase"/>
</dbReference>
<dbReference type="Gene3D" id="3.20.20.140">
    <property type="entry name" value="Metal-dependent hydrolases"/>
    <property type="match status" value="1"/>
</dbReference>
<dbReference type="AlphaFoldDB" id="A0A1X1RGD7"/>
<dbReference type="InterPro" id="IPR032465">
    <property type="entry name" value="ACMSD"/>
</dbReference>